<dbReference type="Pfam" id="PF12796">
    <property type="entry name" value="Ank_2"/>
    <property type="match status" value="5"/>
</dbReference>
<evidence type="ECO:0000256" key="7">
    <source>
        <dbReference type="ARBA" id="ARBA00022837"/>
    </source>
</evidence>
<name>A0A024TJ62_9STRA</name>
<dbReference type="InterPro" id="IPR002110">
    <property type="entry name" value="Ankyrin_rpt"/>
</dbReference>
<dbReference type="InterPro" id="IPR036770">
    <property type="entry name" value="Ankyrin_rpt-contain_sf"/>
</dbReference>
<dbReference type="Gene3D" id="1.10.510.10">
    <property type="entry name" value="Transferase(Phosphotransferase) domain 1"/>
    <property type="match status" value="1"/>
</dbReference>
<dbReference type="PROSITE" id="PS50011">
    <property type="entry name" value="PROTEIN_KINASE_DOM"/>
    <property type="match status" value="1"/>
</dbReference>
<dbReference type="InterPro" id="IPR018934">
    <property type="entry name" value="RIO_dom"/>
</dbReference>
<dbReference type="RefSeq" id="XP_008877693.1">
    <property type="nucleotide sequence ID" value="XM_008879471.1"/>
</dbReference>
<dbReference type="InterPro" id="IPR011009">
    <property type="entry name" value="Kinase-like_dom_sf"/>
</dbReference>
<evidence type="ECO:0000256" key="4">
    <source>
        <dbReference type="ARBA" id="ARBA00022737"/>
    </source>
</evidence>
<sequence>MIFEAVERGDLRQVEGCAQSVDLHSSQKMQLQGKGKPFLASVTPLALACWLGHGDIAAYLVGVDASLVNAASADGLRPLIAACLRQHVHIVTMLVAIEALDVNAPHEGSRYALTIAADQVWVDGAKVLLTRLDLQVNMRNQNGRTALSVAAESVHGAAIVESLLHRQEVLINEADTLTGFSPLHVAAKAGHVDAVVMLAQRPEADVCHQANKFKYTPLHHAVQTNKVAAVDAILAHPALNLKLEDVNGMTPFMLAVHLGHGEVVARMLRVAAVVDDINKGHPAALIQACVHGRGPVVHQLLAVPTIDVNVRGHRGRTALHEAVSNDMCREVDALLRHPSIASSVHTVADVDSTPFYHAVERKRVQCVKLFLARPDLDICVGATGVLYAAARERTVEIVQLLLQDGRFPVDETTLDGNTVLHGAALGGNIDIVKRLLAEPNVALNHRNKSGQTALHVAARSGYDVVVALLLENPALHPVNLQDNNEYTPLHHACEAGKERVVSALFKRDDIDVNMTCKAGNTPLIVAIQHRHDSCIKLLLQHPHVQLNHRNKKQDAALFMAAHLSTTSLTLLLGHPGMDLSVKNAKNQTVMQVALEMERWPFVAGLIAHGVPFEVLYKSKLLLHKLVNDLTPASGLRLLLQDLPFSLDPATGAVVPVAKHHYSWTTFMDLSLAVSSELRRQTVQAVVNHPLYARHRASFVRELACATDANGRTALQITDATTRAFLNEQLYFCSRYELFDGPPIHISATAVVVNAYDYGIFKQVFGMHAASGHLTKAAFQACLQTLGQPAVASKSTESQHREVDMWDQNKDGTVSEPEFLRFCDRTYGGKLRVAVKFMRNADEHAREINMRQGLNNADCVLGLLPMADPLVVKEQVAHLTLHHDLDMTAYPCMLVMPAADRSLEDIYLKERPNDNHIRSMLQEVAEMLLQLHANGVVHGDVKKLNVIRVDHHMRLIDMDAATPMHHPVGAKFSSGSLPPEMFYKLKNDGEVAQYTSYWAPHIQENPELWAKVQPRHGWVVKAFHGDPNAAPLPYTLEKATPAVDVWAFGVLMYQMYSGVELVPTDRNQDVDDSSIERAATWTEDELALRIQNKVANPLARDLIVKLLAVDPLHRISVKEMLGHGYFDVKLDSSTALQIIEAKLEKLNDQVTSGFQTMNDRFDQVVELSHVMLKQVGKAKEDLMRGIFQATEVRVPTSFVLLPFNILEKMADDAEGVLDEAANFIRQGMEMGARFMNAVKSSKGIGSVVKLVLPGEPLYLYLIDEVLGAPVVPPLLPDKSKPLYPIKIETKSDEYVAFMATAMPYIQTGFKLLKGVNTVASMAKALGVPSLDKEVLQGVQDKIEHAKKTSSVFDFGVLQDAVEAHDMGAPVHRIRGAALRELERFFDAIDQDKDFAGLGRTYSASGQVLWTSKSTIETFEKAKRPTQVETPSDKAETKSAAGPTAHEIYAQLVKRPLDSERKVLRTPGAVAVMR</sequence>
<feature type="repeat" description="ANK" evidence="12">
    <location>
        <begin position="449"/>
        <end position="474"/>
    </location>
</feature>
<dbReference type="SUPFAM" id="SSF47473">
    <property type="entry name" value="EF-hand"/>
    <property type="match status" value="1"/>
</dbReference>
<evidence type="ECO:0000256" key="11">
    <source>
        <dbReference type="ARBA" id="ARBA00048679"/>
    </source>
</evidence>
<dbReference type="GeneID" id="20089471"/>
<feature type="repeat" description="ANK" evidence="12">
    <location>
        <begin position="247"/>
        <end position="279"/>
    </location>
</feature>
<keyword evidence="3" id="KW-0808">Transferase</keyword>
<evidence type="ECO:0000256" key="5">
    <source>
        <dbReference type="ARBA" id="ARBA00022741"/>
    </source>
</evidence>
<dbReference type="STRING" id="157072.A0A024TJ62"/>
<dbReference type="Gene3D" id="1.25.40.20">
    <property type="entry name" value="Ankyrin repeat-containing domain"/>
    <property type="match status" value="4"/>
</dbReference>
<dbReference type="eggNOG" id="KOG4177">
    <property type="taxonomic scope" value="Eukaryota"/>
</dbReference>
<accession>A0A024TJ62</accession>
<dbReference type="Gene3D" id="1.10.238.10">
    <property type="entry name" value="EF-hand"/>
    <property type="match status" value="1"/>
</dbReference>
<comment type="catalytic activity">
    <reaction evidence="11">
        <text>L-seryl-[protein] + ATP = O-phospho-L-seryl-[protein] + ADP + H(+)</text>
        <dbReference type="Rhea" id="RHEA:17989"/>
        <dbReference type="Rhea" id="RHEA-COMP:9863"/>
        <dbReference type="Rhea" id="RHEA-COMP:11604"/>
        <dbReference type="ChEBI" id="CHEBI:15378"/>
        <dbReference type="ChEBI" id="CHEBI:29999"/>
        <dbReference type="ChEBI" id="CHEBI:30616"/>
        <dbReference type="ChEBI" id="CHEBI:83421"/>
        <dbReference type="ChEBI" id="CHEBI:456216"/>
        <dbReference type="EC" id="2.7.11.1"/>
    </reaction>
</comment>
<dbReference type="PROSITE" id="PS50088">
    <property type="entry name" value="ANK_REPEAT"/>
    <property type="match status" value="4"/>
</dbReference>
<keyword evidence="6 15" id="KW-0418">Kinase</keyword>
<dbReference type="InterPro" id="IPR011992">
    <property type="entry name" value="EF-hand-dom_pair"/>
</dbReference>
<evidence type="ECO:0000256" key="1">
    <source>
        <dbReference type="ARBA" id="ARBA00012513"/>
    </source>
</evidence>
<dbReference type="Pfam" id="PF01163">
    <property type="entry name" value="RIO1"/>
    <property type="match status" value="1"/>
</dbReference>
<evidence type="ECO:0000313" key="15">
    <source>
        <dbReference type="EMBL" id="ETV93651.1"/>
    </source>
</evidence>
<dbReference type="VEuPathDB" id="FungiDB:H310_12421"/>
<dbReference type="eggNOG" id="KOG0661">
    <property type="taxonomic scope" value="Eukaryota"/>
</dbReference>
<dbReference type="SMART" id="SM00220">
    <property type="entry name" value="S_TKc"/>
    <property type="match status" value="1"/>
</dbReference>
<dbReference type="SUPFAM" id="SSF48403">
    <property type="entry name" value="Ankyrin repeat"/>
    <property type="match status" value="2"/>
</dbReference>
<dbReference type="InterPro" id="IPR000719">
    <property type="entry name" value="Prot_kinase_dom"/>
</dbReference>
<dbReference type="SMART" id="SM00248">
    <property type="entry name" value="ANK"/>
    <property type="match status" value="13"/>
</dbReference>
<feature type="domain" description="Protein kinase" evidence="14">
    <location>
        <begin position="799"/>
        <end position="1125"/>
    </location>
</feature>
<gene>
    <name evidence="15" type="ORF">H310_12421</name>
</gene>
<comment type="catalytic activity">
    <reaction evidence="10">
        <text>L-threonyl-[protein] + ATP = O-phospho-L-threonyl-[protein] + ADP + H(+)</text>
        <dbReference type="Rhea" id="RHEA:46608"/>
        <dbReference type="Rhea" id="RHEA-COMP:11060"/>
        <dbReference type="Rhea" id="RHEA-COMP:11605"/>
        <dbReference type="ChEBI" id="CHEBI:15378"/>
        <dbReference type="ChEBI" id="CHEBI:30013"/>
        <dbReference type="ChEBI" id="CHEBI:30616"/>
        <dbReference type="ChEBI" id="CHEBI:61977"/>
        <dbReference type="ChEBI" id="CHEBI:456216"/>
        <dbReference type="EC" id="2.7.11.1"/>
    </reaction>
</comment>
<dbReference type="EC" id="2.7.11.1" evidence="1"/>
<dbReference type="PANTHER" id="PTHR24198:SF165">
    <property type="entry name" value="ANKYRIN REPEAT-CONTAINING PROTEIN-RELATED"/>
    <property type="match status" value="1"/>
</dbReference>
<keyword evidence="9 12" id="KW-0040">ANK repeat</keyword>
<keyword evidence="5" id="KW-0547">Nucleotide-binding</keyword>
<keyword evidence="7" id="KW-0106">Calcium</keyword>
<evidence type="ECO:0000256" key="12">
    <source>
        <dbReference type="PROSITE-ProRule" id="PRU00023"/>
    </source>
</evidence>
<dbReference type="PROSITE" id="PS00018">
    <property type="entry name" value="EF_HAND_1"/>
    <property type="match status" value="1"/>
</dbReference>
<evidence type="ECO:0000256" key="9">
    <source>
        <dbReference type="ARBA" id="ARBA00023043"/>
    </source>
</evidence>
<keyword evidence="4" id="KW-0677">Repeat</keyword>
<feature type="repeat" description="ANK" evidence="12">
    <location>
        <begin position="415"/>
        <end position="448"/>
    </location>
</feature>
<dbReference type="PROSITE" id="PS50297">
    <property type="entry name" value="ANK_REP_REGION"/>
    <property type="match status" value="3"/>
</dbReference>
<dbReference type="EMBL" id="KI913990">
    <property type="protein sequence ID" value="ETV93651.1"/>
    <property type="molecule type" value="Genomic_DNA"/>
</dbReference>
<protein>
    <recommendedName>
        <fullName evidence="1">non-specific serine/threonine protein kinase</fullName>
        <ecNumber evidence="1">2.7.11.1</ecNumber>
    </recommendedName>
</protein>
<organism evidence="15">
    <name type="scientific">Aphanomyces invadans</name>
    <dbReference type="NCBI Taxonomy" id="157072"/>
    <lineage>
        <taxon>Eukaryota</taxon>
        <taxon>Sar</taxon>
        <taxon>Stramenopiles</taxon>
        <taxon>Oomycota</taxon>
        <taxon>Saprolegniomycetes</taxon>
        <taxon>Saprolegniales</taxon>
        <taxon>Verrucalvaceae</taxon>
        <taxon>Aphanomyces</taxon>
    </lineage>
</organism>
<evidence type="ECO:0000256" key="10">
    <source>
        <dbReference type="ARBA" id="ARBA00047899"/>
    </source>
</evidence>
<dbReference type="SUPFAM" id="SSF56112">
    <property type="entry name" value="Protein kinase-like (PK-like)"/>
    <property type="match status" value="1"/>
</dbReference>
<dbReference type="GO" id="GO:0004674">
    <property type="term" value="F:protein serine/threonine kinase activity"/>
    <property type="evidence" value="ECO:0007669"/>
    <property type="project" value="UniProtKB-KW"/>
</dbReference>
<evidence type="ECO:0000256" key="6">
    <source>
        <dbReference type="ARBA" id="ARBA00022777"/>
    </source>
</evidence>
<keyword evidence="8" id="KW-0067">ATP-binding</keyword>
<evidence type="ECO:0000256" key="2">
    <source>
        <dbReference type="ARBA" id="ARBA00022527"/>
    </source>
</evidence>
<keyword evidence="2 15" id="KW-0723">Serine/threonine-protein kinase</keyword>
<feature type="repeat" description="ANK" evidence="12">
    <location>
        <begin position="178"/>
        <end position="211"/>
    </location>
</feature>
<reference evidence="15" key="1">
    <citation type="submission" date="2013-12" db="EMBL/GenBank/DDBJ databases">
        <title>The Genome Sequence of Aphanomyces invadans NJM9701.</title>
        <authorList>
            <consortium name="The Broad Institute Genomics Platform"/>
            <person name="Russ C."/>
            <person name="Tyler B."/>
            <person name="van West P."/>
            <person name="Dieguez-Uribeondo J."/>
            <person name="Young S.K."/>
            <person name="Zeng Q."/>
            <person name="Gargeya S."/>
            <person name="Fitzgerald M."/>
            <person name="Abouelleil A."/>
            <person name="Alvarado L."/>
            <person name="Chapman S.B."/>
            <person name="Gainer-Dewar J."/>
            <person name="Goldberg J."/>
            <person name="Griggs A."/>
            <person name="Gujja S."/>
            <person name="Hansen M."/>
            <person name="Howarth C."/>
            <person name="Imamovic A."/>
            <person name="Ireland A."/>
            <person name="Larimer J."/>
            <person name="McCowan C."/>
            <person name="Murphy C."/>
            <person name="Pearson M."/>
            <person name="Poon T.W."/>
            <person name="Priest M."/>
            <person name="Roberts A."/>
            <person name="Saif S."/>
            <person name="Shea T."/>
            <person name="Sykes S."/>
            <person name="Wortman J."/>
            <person name="Nusbaum C."/>
            <person name="Birren B."/>
        </authorList>
    </citation>
    <scope>NUCLEOTIDE SEQUENCE [LARGE SCALE GENOMIC DNA]</scope>
    <source>
        <strain evidence="15">NJM9701</strain>
    </source>
</reference>
<feature type="region of interest" description="Disordered" evidence="13">
    <location>
        <begin position="1419"/>
        <end position="1439"/>
    </location>
</feature>
<dbReference type="OrthoDB" id="78691at2759"/>
<evidence type="ECO:0000256" key="8">
    <source>
        <dbReference type="ARBA" id="ARBA00022840"/>
    </source>
</evidence>
<evidence type="ECO:0000256" key="13">
    <source>
        <dbReference type="SAM" id="MobiDB-lite"/>
    </source>
</evidence>
<dbReference type="InterPro" id="IPR018247">
    <property type="entry name" value="EF_Hand_1_Ca_BS"/>
</dbReference>
<dbReference type="Pfam" id="PF00069">
    <property type="entry name" value="Pkinase"/>
    <property type="match status" value="1"/>
</dbReference>
<evidence type="ECO:0000259" key="14">
    <source>
        <dbReference type="PROSITE" id="PS50011"/>
    </source>
</evidence>
<proteinExistence type="predicted"/>
<dbReference type="GO" id="GO:0005524">
    <property type="term" value="F:ATP binding"/>
    <property type="evidence" value="ECO:0007669"/>
    <property type="project" value="UniProtKB-KW"/>
</dbReference>
<dbReference type="PANTHER" id="PTHR24198">
    <property type="entry name" value="ANKYRIN REPEAT AND PROTEIN KINASE DOMAIN-CONTAINING PROTEIN"/>
    <property type="match status" value="1"/>
</dbReference>
<evidence type="ECO:0000256" key="3">
    <source>
        <dbReference type="ARBA" id="ARBA00022679"/>
    </source>
</evidence>